<protein>
    <recommendedName>
        <fullName evidence="3">Coiled-coil domain-containing protein</fullName>
    </recommendedName>
</protein>
<dbReference type="Pfam" id="PF15295">
    <property type="entry name" value="CCDC50_N"/>
    <property type="match status" value="1"/>
</dbReference>
<dbReference type="Proteomes" id="UP000218231">
    <property type="component" value="Unassembled WGS sequence"/>
</dbReference>
<feature type="compositionally biased region" description="Basic and acidic residues" evidence="2">
    <location>
        <begin position="49"/>
        <end position="103"/>
    </location>
</feature>
<reference evidence="4 5" key="1">
    <citation type="journal article" date="2017" name="Curr. Biol.">
        <title>Genome architecture and evolution of a unichromosomal asexual nematode.</title>
        <authorList>
            <person name="Fradin H."/>
            <person name="Zegar C."/>
            <person name="Gutwein M."/>
            <person name="Lucas J."/>
            <person name="Kovtun M."/>
            <person name="Corcoran D."/>
            <person name="Baugh L.R."/>
            <person name="Kiontke K."/>
            <person name="Gunsalus K."/>
            <person name="Fitch D.H."/>
            <person name="Piano F."/>
        </authorList>
    </citation>
    <scope>NUCLEOTIDE SEQUENCE [LARGE SCALE GENOMIC DNA]</scope>
    <source>
        <strain evidence="4">PF1309</strain>
    </source>
</reference>
<accession>A0A2A2JC23</accession>
<feature type="region of interest" description="Disordered" evidence="2">
    <location>
        <begin position="45"/>
        <end position="103"/>
    </location>
</feature>
<organism evidence="4 5">
    <name type="scientific">Diploscapter pachys</name>
    <dbReference type="NCBI Taxonomy" id="2018661"/>
    <lineage>
        <taxon>Eukaryota</taxon>
        <taxon>Metazoa</taxon>
        <taxon>Ecdysozoa</taxon>
        <taxon>Nematoda</taxon>
        <taxon>Chromadorea</taxon>
        <taxon>Rhabditida</taxon>
        <taxon>Rhabditina</taxon>
        <taxon>Rhabditomorpha</taxon>
        <taxon>Rhabditoidea</taxon>
        <taxon>Rhabditidae</taxon>
        <taxon>Diploscapter</taxon>
    </lineage>
</organism>
<evidence type="ECO:0000256" key="2">
    <source>
        <dbReference type="SAM" id="MobiDB-lite"/>
    </source>
</evidence>
<keyword evidence="1" id="KW-0175">Coiled coil</keyword>
<feature type="region of interest" description="Disordered" evidence="2">
    <location>
        <begin position="123"/>
        <end position="161"/>
    </location>
</feature>
<dbReference type="STRING" id="2018661.A0A2A2JC23"/>
<dbReference type="InterPro" id="IPR029311">
    <property type="entry name" value="CCDC50_N"/>
</dbReference>
<evidence type="ECO:0000313" key="4">
    <source>
        <dbReference type="EMBL" id="PAV59195.1"/>
    </source>
</evidence>
<dbReference type="InterPro" id="IPR039303">
    <property type="entry name" value="CCDC50"/>
</dbReference>
<feature type="domain" description="Coiled-coil" evidence="3">
    <location>
        <begin position="8"/>
        <end position="116"/>
    </location>
</feature>
<dbReference type="EMBL" id="LIAE01010539">
    <property type="protein sequence ID" value="PAV59195.1"/>
    <property type="molecule type" value="Genomic_DNA"/>
</dbReference>
<proteinExistence type="predicted"/>
<comment type="caution">
    <text evidence="4">The sequence shown here is derived from an EMBL/GenBank/DDBJ whole genome shotgun (WGS) entry which is preliminary data.</text>
</comment>
<dbReference type="PANTHER" id="PTHR22115">
    <property type="entry name" value="C3ORF6 PROTEIN-RELATED"/>
    <property type="match status" value="1"/>
</dbReference>
<dbReference type="PANTHER" id="PTHR22115:SF4">
    <property type="entry name" value="COILED-COIL DOMAIN-CONTAINING PROTEIN"/>
    <property type="match status" value="1"/>
</dbReference>
<keyword evidence="5" id="KW-1185">Reference proteome</keyword>
<dbReference type="AlphaFoldDB" id="A0A2A2JC23"/>
<dbReference type="OrthoDB" id="5877310at2759"/>
<name>A0A2A2JC23_9BILA</name>
<evidence type="ECO:0000313" key="5">
    <source>
        <dbReference type="Proteomes" id="UP000218231"/>
    </source>
</evidence>
<gene>
    <name evidence="4" type="ORF">WR25_05303</name>
</gene>
<evidence type="ECO:0000256" key="1">
    <source>
        <dbReference type="ARBA" id="ARBA00023054"/>
    </source>
</evidence>
<evidence type="ECO:0000259" key="3">
    <source>
        <dbReference type="Pfam" id="PF15295"/>
    </source>
</evidence>
<sequence>MPIEDDRPNFQEIKAKLRLNEDRDLAQKLQEEEYARHYERNRTVGTDVNKLREEQLREDEEARQLRRESQRPIEESDEELARRLQEEFDNEERQMYESKEMQLQRDAELATALAARYEMVSNISLNPDDTQPASSTSNAEPSNFQPQSNDLIDFTEQPTQV</sequence>